<sequence>MNSKNEKSLDSDGPRLSRRQILKATAASAASGAVLAGTAGATEPTRRINFCGCSQVCLNAGVVEYEDVVTIWLATEPFGPDDFETATRILTVGDRTCFEADHHQKIIAVKRETKPLPTNGSEDGPTVWWGNPSRCAKKALEAWDMNPSFENTKDGSLSYGTFDGTEVLRSNCGFGPSGGAHPGNKR</sequence>
<dbReference type="InterPro" id="IPR006311">
    <property type="entry name" value="TAT_signal"/>
</dbReference>
<organism evidence="1 2">
    <name type="scientific">Haloferax litoreum</name>
    <dbReference type="NCBI Taxonomy" id="2666140"/>
    <lineage>
        <taxon>Archaea</taxon>
        <taxon>Methanobacteriati</taxon>
        <taxon>Methanobacteriota</taxon>
        <taxon>Stenosarchaea group</taxon>
        <taxon>Halobacteria</taxon>
        <taxon>Halobacteriales</taxon>
        <taxon>Haloferacaceae</taxon>
        <taxon>Haloferax</taxon>
    </lineage>
</organism>
<comment type="caution">
    <text evidence="1">The sequence shown here is derived from an EMBL/GenBank/DDBJ whole genome shotgun (WGS) entry which is preliminary data.</text>
</comment>
<accession>A0A6A8GBU7</accession>
<protein>
    <recommendedName>
        <fullName evidence="3">Twin-arginine translocation signal domain-containing protein</fullName>
    </recommendedName>
</protein>
<keyword evidence="2" id="KW-1185">Reference proteome</keyword>
<reference evidence="1 2" key="1">
    <citation type="submission" date="2019-11" db="EMBL/GenBank/DDBJ databases">
        <title>Whole genome sequence of Haloferax sp. MBLA0076.</title>
        <authorList>
            <person name="Seo M.-J."/>
            <person name="Cho E.-S."/>
        </authorList>
    </citation>
    <scope>NUCLEOTIDE SEQUENCE [LARGE SCALE GENOMIC DNA]</scope>
    <source>
        <strain evidence="1 2">MBLA0076</strain>
    </source>
</reference>
<dbReference type="Proteomes" id="UP000439022">
    <property type="component" value="Unassembled WGS sequence"/>
</dbReference>
<evidence type="ECO:0008006" key="3">
    <source>
        <dbReference type="Google" id="ProtNLM"/>
    </source>
</evidence>
<name>A0A6A8GBU7_9EURY</name>
<dbReference type="AlphaFoldDB" id="A0A6A8GBU7"/>
<gene>
    <name evidence="1" type="ORF">GJR96_00885</name>
</gene>
<proteinExistence type="predicted"/>
<dbReference type="PROSITE" id="PS51318">
    <property type="entry name" value="TAT"/>
    <property type="match status" value="1"/>
</dbReference>
<evidence type="ECO:0000313" key="1">
    <source>
        <dbReference type="EMBL" id="MRX20515.1"/>
    </source>
</evidence>
<dbReference type="EMBL" id="WKJO01000001">
    <property type="protein sequence ID" value="MRX20515.1"/>
    <property type="molecule type" value="Genomic_DNA"/>
</dbReference>
<evidence type="ECO:0000313" key="2">
    <source>
        <dbReference type="Proteomes" id="UP000439022"/>
    </source>
</evidence>
<dbReference type="RefSeq" id="WP_151161143.1">
    <property type="nucleotide sequence ID" value="NZ_WKJO01000001.1"/>
</dbReference>